<keyword evidence="11" id="KW-0282">Flagellum</keyword>
<dbReference type="InterPro" id="IPR005503">
    <property type="entry name" value="FliL"/>
</dbReference>
<keyword evidence="11" id="KW-0969">Cilium</keyword>
<sequence>MGKRIINILLIIFIVVLLGGTAYLLINDNSGKSKDKEPSIDEVLEASVHVNDITTNLQDGRYIKLSLTVETDGEEAKQELEKRDFQIRSIILSELADMKSGDLEGKEGKRKLEEMMEVKIGELLQNGEIKKVYITSYIVS</sequence>
<evidence type="ECO:0000256" key="6">
    <source>
        <dbReference type="ARBA" id="ARBA00022692"/>
    </source>
</evidence>
<name>A0ABS2R9Y5_9BACI</name>
<evidence type="ECO:0000256" key="5">
    <source>
        <dbReference type="ARBA" id="ARBA00022500"/>
    </source>
</evidence>
<evidence type="ECO:0000256" key="2">
    <source>
        <dbReference type="ARBA" id="ARBA00004162"/>
    </source>
</evidence>
<evidence type="ECO:0000256" key="3">
    <source>
        <dbReference type="ARBA" id="ARBA00008281"/>
    </source>
</evidence>
<feature type="transmembrane region" description="Helical" evidence="10">
    <location>
        <begin position="6"/>
        <end position="26"/>
    </location>
</feature>
<organism evidence="11 12">
    <name type="scientific">Siminovitchia thermophila</name>
    <dbReference type="NCBI Taxonomy" id="1245522"/>
    <lineage>
        <taxon>Bacteria</taxon>
        <taxon>Bacillati</taxon>
        <taxon>Bacillota</taxon>
        <taxon>Bacilli</taxon>
        <taxon>Bacillales</taxon>
        <taxon>Bacillaceae</taxon>
        <taxon>Siminovitchia</taxon>
    </lineage>
</organism>
<comment type="subcellular location">
    <subcellularLocation>
        <location evidence="2">Cell membrane</location>
        <topology evidence="2">Single-pass membrane protein</topology>
    </subcellularLocation>
</comment>
<reference evidence="11 12" key="1">
    <citation type="submission" date="2021-01" db="EMBL/GenBank/DDBJ databases">
        <title>Genomic Encyclopedia of Type Strains, Phase IV (KMG-IV): sequencing the most valuable type-strain genomes for metagenomic binning, comparative biology and taxonomic classification.</title>
        <authorList>
            <person name="Goeker M."/>
        </authorList>
    </citation>
    <scope>NUCLEOTIDE SEQUENCE [LARGE SCALE GENOMIC DNA]</scope>
    <source>
        <strain evidence="11 12">DSM 105453</strain>
    </source>
</reference>
<keyword evidence="6 10" id="KW-0812">Transmembrane</keyword>
<dbReference type="RefSeq" id="WP_077111719.1">
    <property type="nucleotide sequence ID" value="NZ_JAFBFH010000027.1"/>
</dbReference>
<dbReference type="PANTHER" id="PTHR35091">
    <property type="entry name" value="FLAGELLAR PROTEIN FLIL"/>
    <property type="match status" value="1"/>
</dbReference>
<comment type="function">
    <text evidence="1 10">Controls the rotational direction of flagella during chemotaxis.</text>
</comment>
<comment type="similarity">
    <text evidence="3 10">Belongs to the FliL family.</text>
</comment>
<evidence type="ECO:0000256" key="8">
    <source>
        <dbReference type="ARBA" id="ARBA00022989"/>
    </source>
</evidence>
<protein>
    <recommendedName>
        <fullName evidence="10">Flagellar protein FliL</fullName>
    </recommendedName>
</protein>
<dbReference type="EMBL" id="JAFBFH010000027">
    <property type="protein sequence ID" value="MBM7716471.1"/>
    <property type="molecule type" value="Genomic_DNA"/>
</dbReference>
<proteinExistence type="inferred from homology"/>
<evidence type="ECO:0000256" key="10">
    <source>
        <dbReference type="RuleBase" id="RU364125"/>
    </source>
</evidence>
<evidence type="ECO:0000256" key="7">
    <source>
        <dbReference type="ARBA" id="ARBA00022779"/>
    </source>
</evidence>
<dbReference type="Pfam" id="PF03748">
    <property type="entry name" value="FliL"/>
    <property type="match status" value="1"/>
</dbReference>
<evidence type="ECO:0000313" key="11">
    <source>
        <dbReference type="EMBL" id="MBM7716471.1"/>
    </source>
</evidence>
<evidence type="ECO:0000256" key="9">
    <source>
        <dbReference type="ARBA" id="ARBA00023136"/>
    </source>
</evidence>
<keyword evidence="8 10" id="KW-1133">Transmembrane helix</keyword>
<keyword evidence="12" id="KW-1185">Reference proteome</keyword>
<keyword evidence="11" id="KW-0966">Cell projection</keyword>
<keyword evidence="4 10" id="KW-1003">Cell membrane</keyword>
<comment type="caution">
    <text evidence="11">The sequence shown here is derived from an EMBL/GenBank/DDBJ whole genome shotgun (WGS) entry which is preliminary data.</text>
</comment>
<keyword evidence="7 10" id="KW-0283">Flagellar rotation</keyword>
<evidence type="ECO:0000256" key="1">
    <source>
        <dbReference type="ARBA" id="ARBA00002254"/>
    </source>
</evidence>
<keyword evidence="9 10" id="KW-0472">Membrane</keyword>
<gene>
    <name evidence="11" type="ORF">JOC94_003491</name>
</gene>
<evidence type="ECO:0000313" key="12">
    <source>
        <dbReference type="Proteomes" id="UP000823485"/>
    </source>
</evidence>
<dbReference type="PANTHER" id="PTHR35091:SF2">
    <property type="entry name" value="FLAGELLAR PROTEIN FLIL"/>
    <property type="match status" value="1"/>
</dbReference>
<keyword evidence="5 10" id="KW-0145">Chemotaxis</keyword>
<accession>A0ABS2R9Y5</accession>
<dbReference type="NCBIfam" id="NF005826">
    <property type="entry name" value="PRK07718.1"/>
    <property type="match status" value="1"/>
</dbReference>
<evidence type="ECO:0000256" key="4">
    <source>
        <dbReference type="ARBA" id="ARBA00022475"/>
    </source>
</evidence>
<dbReference type="Proteomes" id="UP000823485">
    <property type="component" value="Unassembled WGS sequence"/>
</dbReference>